<dbReference type="PANTHER" id="PTHR32060:SF22">
    <property type="entry name" value="CARBOXYL-TERMINAL-PROCESSING PEPTIDASE 3, CHLOROPLASTIC"/>
    <property type="match status" value="1"/>
</dbReference>
<dbReference type="InterPro" id="IPR005151">
    <property type="entry name" value="Tail-specific_protease"/>
</dbReference>
<dbReference type="SUPFAM" id="SSF50156">
    <property type="entry name" value="PDZ domain-like"/>
    <property type="match status" value="1"/>
</dbReference>
<evidence type="ECO:0000313" key="9">
    <source>
        <dbReference type="Proteomes" id="UP000245020"/>
    </source>
</evidence>
<dbReference type="CDD" id="cd07560">
    <property type="entry name" value="Peptidase_S41_CPP"/>
    <property type="match status" value="1"/>
</dbReference>
<dbReference type="Gene3D" id="3.90.226.10">
    <property type="entry name" value="2-enoyl-CoA Hydratase, Chain A, domain 1"/>
    <property type="match status" value="1"/>
</dbReference>
<dbReference type="PANTHER" id="PTHR32060">
    <property type="entry name" value="TAIL-SPECIFIC PROTEASE"/>
    <property type="match status" value="1"/>
</dbReference>
<dbReference type="InterPro" id="IPR001478">
    <property type="entry name" value="PDZ"/>
</dbReference>
<evidence type="ECO:0000256" key="5">
    <source>
        <dbReference type="RuleBase" id="RU004404"/>
    </source>
</evidence>
<dbReference type="PROSITE" id="PS50106">
    <property type="entry name" value="PDZ"/>
    <property type="match status" value="1"/>
</dbReference>
<dbReference type="Pfam" id="PF00595">
    <property type="entry name" value="PDZ"/>
    <property type="match status" value="1"/>
</dbReference>
<gene>
    <name evidence="8" type="ORF">DC083_06915</name>
</gene>
<evidence type="ECO:0000256" key="3">
    <source>
        <dbReference type="ARBA" id="ARBA00022801"/>
    </source>
</evidence>
<dbReference type="GO" id="GO:0030288">
    <property type="term" value="C:outer membrane-bounded periplasmic space"/>
    <property type="evidence" value="ECO:0007669"/>
    <property type="project" value="TreeGrafter"/>
</dbReference>
<dbReference type="InterPro" id="IPR036034">
    <property type="entry name" value="PDZ_sf"/>
</dbReference>
<evidence type="ECO:0000256" key="6">
    <source>
        <dbReference type="SAM" id="Coils"/>
    </source>
</evidence>
<dbReference type="Pfam" id="PF03572">
    <property type="entry name" value="Peptidase_S41"/>
    <property type="match status" value="1"/>
</dbReference>
<dbReference type="AlphaFoldDB" id="A0A2U2ADV3"/>
<reference evidence="9" key="1">
    <citation type="submission" date="2018-05" db="EMBL/GenBank/DDBJ databases">
        <title>Ignatzschineria dubaiensis sp. nov., isolated from necrotic foot tissues of dromedaries (Camelus dromedarius) and associated maggots in Dubai, United Arab Emirates.</title>
        <authorList>
            <person name="Tsang C.C."/>
            <person name="Tang J.Y.M."/>
            <person name="Fong J.Y.H."/>
            <person name="Kinne J."/>
            <person name="Lee H.H."/>
            <person name="Joseph M."/>
            <person name="Jose S."/>
            <person name="Schuster R.K."/>
            <person name="Tang Y."/>
            <person name="Sivakumar S."/>
            <person name="Chen J.H.K."/>
            <person name="Teng J.L.L."/>
            <person name="Lau S.K.P."/>
            <person name="Wernery U."/>
            <person name="Woo P.C.Y."/>
        </authorList>
    </citation>
    <scope>NUCLEOTIDE SEQUENCE [LARGE SCALE GENOMIC DNA]</scope>
    <source>
        <strain evidence="9">KCTC 22644</strain>
    </source>
</reference>
<dbReference type="Pfam" id="PF11818">
    <property type="entry name" value="DUF3340"/>
    <property type="match status" value="1"/>
</dbReference>
<keyword evidence="9" id="KW-1185">Reference proteome</keyword>
<comment type="similarity">
    <text evidence="1 5">Belongs to the peptidase S41A family.</text>
</comment>
<organism evidence="8 9">
    <name type="scientific">Ignatzschineria ureiclastica</name>
    <dbReference type="NCBI Taxonomy" id="472582"/>
    <lineage>
        <taxon>Bacteria</taxon>
        <taxon>Pseudomonadati</taxon>
        <taxon>Pseudomonadota</taxon>
        <taxon>Gammaproteobacteria</taxon>
        <taxon>Cardiobacteriales</taxon>
        <taxon>Ignatzschineriaceae</taxon>
        <taxon>Ignatzschineria</taxon>
    </lineage>
</organism>
<dbReference type="GO" id="GO:0007165">
    <property type="term" value="P:signal transduction"/>
    <property type="evidence" value="ECO:0007669"/>
    <property type="project" value="TreeGrafter"/>
</dbReference>
<feature type="domain" description="PDZ" evidence="7">
    <location>
        <begin position="278"/>
        <end position="355"/>
    </location>
</feature>
<evidence type="ECO:0000256" key="2">
    <source>
        <dbReference type="ARBA" id="ARBA00022670"/>
    </source>
</evidence>
<dbReference type="GO" id="GO:0004175">
    <property type="term" value="F:endopeptidase activity"/>
    <property type="evidence" value="ECO:0007669"/>
    <property type="project" value="TreeGrafter"/>
</dbReference>
<feature type="coiled-coil region" evidence="6">
    <location>
        <begin position="660"/>
        <end position="687"/>
    </location>
</feature>
<dbReference type="GO" id="GO:0008236">
    <property type="term" value="F:serine-type peptidase activity"/>
    <property type="evidence" value="ECO:0007669"/>
    <property type="project" value="UniProtKB-KW"/>
</dbReference>
<protein>
    <submittedName>
        <fullName evidence="8">Tail-specific protease</fullName>
    </submittedName>
</protein>
<keyword evidence="2 5" id="KW-0645">Protease</keyword>
<evidence type="ECO:0000259" key="7">
    <source>
        <dbReference type="PROSITE" id="PS50106"/>
    </source>
</evidence>
<keyword evidence="3 5" id="KW-0378">Hydrolase</keyword>
<evidence type="ECO:0000256" key="4">
    <source>
        <dbReference type="ARBA" id="ARBA00022825"/>
    </source>
</evidence>
<dbReference type="InterPro" id="IPR029045">
    <property type="entry name" value="ClpP/crotonase-like_dom_sf"/>
</dbReference>
<dbReference type="SMART" id="SM00245">
    <property type="entry name" value="TSPc"/>
    <property type="match status" value="1"/>
</dbReference>
<dbReference type="SMART" id="SM00228">
    <property type="entry name" value="PDZ"/>
    <property type="match status" value="1"/>
</dbReference>
<dbReference type="SUPFAM" id="SSF52096">
    <property type="entry name" value="ClpP/crotonase"/>
    <property type="match status" value="1"/>
</dbReference>
<dbReference type="InterPro" id="IPR004447">
    <property type="entry name" value="Peptidase_S41A"/>
</dbReference>
<keyword evidence="4 5" id="KW-0720">Serine protease</keyword>
<proteinExistence type="inferred from homology"/>
<comment type="caution">
    <text evidence="8">The sequence shown here is derived from an EMBL/GenBank/DDBJ whole genome shotgun (WGS) entry which is preliminary data.</text>
</comment>
<dbReference type="FunFam" id="3.90.226.10:FF:000090">
    <property type="entry name" value="Tail-specific protease"/>
    <property type="match status" value="1"/>
</dbReference>
<keyword evidence="6" id="KW-0175">Coiled coil</keyword>
<dbReference type="Proteomes" id="UP000245020">
    <property type="component" value="Unassembled WGS sequence"/>
</dbReference>
<dbReference type="GO" id="GO:0006508">
    <property type="term" value="P:proteolysis"/>
    <property type="evidence" value="ECO:0007669"/>
    <property type="project" value="UniProtKB-KW"/>
</dbReference>
<name>A0A2U2ADV3_9GAMM</name>
<dbReference type="EMBL" id="QEWQ01000004">
    <property type="protein sequence ID" value="PWD80831.1"/>
    <property type="molecule type" value="Genomic_DNA"/>
</dbReference>
<evidence type="ECO:0000313" key="8">
    <source>
        <dbReference type="EMBL" id="PWD80831.1"/>
    </source>
</evidence>
<accession>A0A2U2ADV3</accession>
<dbReference type="CDD" id="cd06782">
    <property type="entry name" value="cpPDZ_CPP-like"/>
    <property type="match status" value="1"/>
</dbReference>
<dbReference type="NCBIfam" id="TIGR00225">
    <property type="entry name" value="prc"/>
    <property type="match status" value="1"/>
</dbReference>
<dbReference type="InterPro" id="IPR020992">
    <property type="entry name" value="Tail_Prtase_C"/>
</dbReference>
<dbReference type="Gene3D" id="2.30.42.10">
    <property type="match status" value="1"/>
</dbReference>
<dbReference type="Pfam" id="PF17804">
    <property type="entry name" value="TSP_NTD"/>
    <property type="match status" value="1"/>
</dbReference>
<evidence type="ECO:0000256" key="1">
    <source>
        <dbReference type="ARBA" id="ARBA00009179"/>
    </source>
</evidence>
<dbReference type="InterPro" id="IPR040573">
    <property type="entry name" value="TSP_N"/>
</dbReference>
<sequence length="756" mass="85957">MCKRSINNGFSFFILTNQTPPMNGQKMMFNQKKLIKKEFWKAASALFLASSLLIGNHLVASEIKKEPLKTVISAPTYNEQLINAAHSAILAQYHYDRLPIDDQLSERIYTLYLKALDPQKTFFLQSDIDNFERYKYQFDDFVRQSRLEVPYQMYDLLIQRMDEQYDLVEELLKEDYDFNVDRSIVIQRKDADFPKTKKEMRALWKDRLQNELINLMVTDEKLTLDEAKAKLQKRYNTRQKRIHDMEEGELFSLVMNVVSLSFDPHSGYYSAKQMEQFNISMSLSLQGIGTVLRQNDDSVSIVEIVPGGPADLTGQVQIGDEIIGVAQGEDGEFVDIVGMRLDKVVEMVRGEKGTVVRLQMIGNKGKGGEKIVKIVRDTVKLEEQEAKSKVYTMPSDVEEAEYKLGVITLPAFYSDFEGNKQGVQDFKSTTRDVKKLLLELVNKEHIDGLVIDLRGNGGGSLTEVIDLSALFVGSDKSIVQTRGFDGNTDAQSSPNEDLIYTGPMVVLIDRLSASASEIFAGSMQDQGRAIIAGSTSFGKGTVQTMIDLSRILAKSTKPGQSKVTIAKFYRANGESTQEKGVEPDVHLPTTYDPTEIGESKEMYVMSWDTIDAAPDYDPSVVITDDIATKLQQKSEQRFKEDEKHQIYKRQSDKTLELWKVNELSLNLDTRKEKLKTEEAENLELQNRMRVLYGYEPLTLEQFRNEDGTYTKLLKDTQTDLLLEEGLLILRDYIDLIDVEKTLDMTDESDAEEIVMP</sequence>